<dbReference type="InterPro" id="IPR029060">
    <property type="entry name" value="PIN-like_dom_sf"/>
</dbReference>
<evidence type="ECO:0000259" key="1">
    <source>
        <dbReference type="Pfam" id="PF01850"/>
    </source>
</evidence>
<name>A0A1Y1QAL0_9GAMM</name>
<dbReference type="EMBL" id="MTEJ01000572">
    <property type="protein sequence ID" value="OQX01489.1"/>
    <property type="molecule type" value="Genomic_DNA"/>
</dbReference>
<gene>
    <name evidence="2" type="ORF">BWK73_45940</name>
</gene>
<sequence length="141" mass="16668">MRNVLLDANLLIGVFDTHDSKAETYFERLLAEEANLAITPLIRYEVLCGIKWHKQDDYQFINEQLATFGLFQITSEVAELAENLFRFSQYKNIKIPDKKKYKFDIFHFAAAKYYALEIETFDGDFEQLERLYADYRQEVTA</sequence>
<dbReference type="InterPro" id="IPR002716">
    <property type="entry name" value="PIN_dom"/>
</dbReference>
<dbReference type="SUPFAM" id="SSF88723">
    <property type="entry name" value="PIN domain-like"/>
    <property type="match status" value="1"/>
</dbReference>
<dbReference type="Pfam" id="PF01850">
    <property type="entry name" value="PIN"/>
    <property type="match status" value="1"/>
</dbReference>
<evidence type="ECO:0000313" key="2">
    <source>
        <dbReference type="EMBL" id="OQX01489.1"/>
    </source>
</evidence>
<comment type="caution">
    <text evidence="2">The sequence shown here is derived from an EMBL/GenBank/DDBJ whole genome shotgun (WGS) entry which is preliminary data.</text>
</comment>
<organism evidence="2 3">
    <name type="scientific">Thiothrix lacustris</name>
    <dbReference type="NCBI Taxonomy" id="525917"/>
    <lineage>
        <taxon>Bacteria</taxon>
        <taxon>Pseudomonadati</taxon>
        <taxon>Pseudomonadota</taxon>
        <taxon>Gammaproteobacteria</taxon>
        <taxon>Thiotrichales</taxon>
        <taxon>Thiotrichaceae</taxon>
        <taxon>Thiothrix</taxon>
    </lineage>
</organism>
<reference evidence="2 3" key="1">
    <citation type="submission" date="2017-01" db="EMBL/GenBank/DDBJ databases">
        <title>Novel large sulfur bacteria in the metagenomes of groundwater-fed chemosynthetic microbial mats in the Lake Huron basin.</title>
        <authorList>
            <person name="Sharrar A.M."/>
            <person name="Flood B.E."/>
            <person name="Bailey J.V."/>
            <person name="Jones D.S."/>
            <person name="Biddanda B."/>
            <person name="Ruberg S.A."/>
            <person name="Marcus D.N."/>
            <person name="Dick G.J."/>
        </authorList>
    </citation>
    <scope>NUCLEOTIDE SEQUENCE [LARGE SCALE GENOMIC DNA]</scope>
    <source>
        <strain evidence="2">A8</strain>
    </source>
</reference>
<proteinExistence type="predicted"/>
<dbReference type="AlphaFoldDB" id="A0A1Y1QAL0"/>
<protein>
    <recommendedName>
        <fullName evidence="1">PIN domain-containing protein</fullName>
    </recommendedName>
</protein>
<accession>A0A1Y1QAL0</accession>
<dbReference type="Gene3D" id="3.40.50.1010">
    <property type="entry name" value="5'-nuclease"/>
    <property type="match status" value="1"/>
</dbReference>
<evidence type="ECO:0000313" key="3">
    <source>
        <dbReference type="Proteomes" id="UP000192491"/>
    </source>
</evidence>
<feature type="domain" description="PIN" evidence="1">
    <location>
        <begin position="4"/>
        <end position="130"/>
    </location>
</feature>
<dbReference type="Proteomes" id="UP000192491">
    <property type="component" value="Unassembled WGS sequence"/>
</dbReference>